<organism evidence="6 7">
    <name type="scientific">Planococcus dechangensis</name>
    <dbReference type="NCBI Taxonomy" id="1176255"/>
    <lineage>
        <taxon>Bacteria</taxon>
        <taxon>Bacillati</taxon>
        <taxon>Bacillota</taxon>
        <taxon>Bacilli</taxon>
        <taxon>Bacillales</taxon>
        <taxon>Caryophanaceae</taxon>
        <taxon>Planococcus</taxon>
    </lineage>
</organism>
<proteinExistence type="inferred from homology"/>
<comment type="similarity">
    <text evidence="1">Belongs to the ABC transporter superfamily.</text>
</comment>
<dbReference type="EMBL" id="JBHSGL010000005">
    <property type="protein sequence ID" value="MFC4713298.1"/>
    <property type="molecule type" value="Genomic_DNA"/>
</dbReference>
<keyword evidence="2" id="KW-0813">Transport</keyword>
<dbReference type="RefSeq" id="WP_377279016.1">
    <property type="nucleotide sequence ID" value="NZ_JBHSGL010000005.1"/>
</dbReference>
<keyword evidence="4 6" id="KW-0067">ATP-binding</keyword>
<accession>A0ABV9MFF1</accession>
<evidence type="ECO:0000256" key="1">
    <source>
        <dbReference type="ARBA" id="ARBA00005417"/>
    </source>
</evidence>
<dbReference type="Gene3D" id="3.40.50.300">
    <property type="entry name" value="P-loop containing nucleotide triphosphate hydrolases"/>
    <property type="match status" value="1"/>
</dbReference>
<evidence type="ECO:0000256" key="2">
    <source>
        <dbReference type="ARBA" id="ARBA00022448"/>
    </source>
</evidence>
<reference evidence="7" key="1">
    <citation type="journal article" date="2019" name="Int. J. Syst. Evol. Microbiol.">
        <title>The Global Catalogue of Microorganisms (GCM) 10K type strain sequencing project: providing services to taxonomists for standard genome sequencing and annotation.</title>
        <authorList>
            <consortium name="The Broad Institute Genomics Platform"/>
            <consortium name="The Broad Institute Genome Sequencing Center for Infectious Disease"/>
            <person name="Wu L."/>
            <person name="Ma J."/>
        </authorList>
    </citation>
    <scope>NUCLEOTIDE SEQUENCE [LARGE SCALE GENOMIC DNA]</scope>
    <source>
        <strain evidence="7">CGMCC 1.12151</strain>
    </source>
</reference>
<keyword evidence="7" id="KW-1185">Reference proteome</keyword>
<evidence type="ECO:0000256" key="4">
    <source>
        <dbReference type="ARBA" id="ARBA00022840"/>
    </source>
</evidence>
<evidence type="ECO:0000313" key="7">
    <source>
        <dbReference type="Proteomes" id="UP001595932"/>
    </source>
</evidence>
<dbReference type="InterPro" id="IPR003439">
    <property type="entry name" value="ABC_transporter-like_ATP-bd"/>
</dbReference>
<dbReference type="PROSITE" id="PS00211">
    <property type="entry name" value="ABC_TRANSPORTER_1"/>
    <property type="match status" value="1"/>
</dbReference>
<dbReference type="Proteomes" id="UP001595932">
    <property type="component" value="Unassembled WGS sequence"/>
</dbReference>
<protein>
    <submittedName>
        <fullName evidence="6">ATP-binding cassette domain-containing protein</fullName>
    </submittedName>
</protein>
<evidence type="ECO:0000313" key="6">
    <source>
        <dbReference type="EMBL" id="MFC4713298.1"/>
    </source>
</evidence>
<dbReference type="InterPro" id="IPR027417">
    <property type="entry name" value="P-loop_NTPase"/>
</dbReference>
<dbReference type="Pfam" id="PF13732">
    <property type="entry name" value="DrrA1-3_C"/>
    <property type="match status" value="1"/>
</dbReference>
<dbReference type="Pfam" id="PF00005">
    <property type="entry name" value="ABC_tran"/>
    <property type="match status" value="1"/>
</dbReference>
<dbReference type="CDD" id="cd03230">
    <property type="entry name" value="ABC_DR_subfamily_A"/>
    <property type="match status" value="1"/>
</dbReference>
<evidence type="ECO:0000256" key="3">
    <source>
        <dbReference type="ARBA" id="ARBA00022741"/>
    </source>
</evidence>
<dbReference type="InterPro" id="IPR003593">
    <property type="entry name" value="AAA+_ATPase"/>
</dbReference>
<dbReference type="GO" id="GO:0005524">
    <property type="term" value="F:ATP binding"/>
    <property type="evidence" value="ECO:0007669"/>
    <property type="project" value="UniProtKB-KW"/>
</dbReference>
<dbReference type="InterPro" id="IPR017871">
    <property type="entry name" value="ABC_transporter-like_CS"/>
</dbReference>
<name>A0ABV9MFF1_9BACL</name>
<evidence type="ECO:0000259" key="5">
    <source>
        <dbReference type="PROSITE" id="PS50893"/>
    </source>
</evidence>
<dbReference type="SMART" id="SM00382">
    <property type="entry name" value="AAA"/>
    <property type="match status" value="1"/>
</dbReference>
<dbReference type="PANTHER" id="PTHR43335">
    <property type="entry name" value="ABC TRANSPORTER, ATP-BINDING PROTEIN"/>
    <property type="match status" value="1"/>
</dbReference>
<feature type="domain" description="ABC transporter" evidence="5">
    <location>
        <begin position="4"/>
        <end position="223"/>
    </location>
</feature>
<dbReference type="PROSITE" id="PS50893">
    <property type="entry name" value="ABC_TRANSPORTER_2"/>
    <property type="match status" value="1"/>
</dbReference>
<dbReference type="PANTHER" id="PTHR43335:SF11">
    <property type="entry name" value="ABC TRANSPORTER RELATED"/>
    <property type="match status" value="1"/>
</dbReference>
<gene>
    <name evidence="6" type="ORF">ACFO5U_10515</name>
</gene>
<keyword evidence="3" id="KW-0547">Nucleotide-binding</keyword>
<sequence length="293" mass="31946">MNVLEVRALSKRYGEEHAVDGVDFELAEGSATALIGPNGAGKTTILSMLAGLLEASSGNIQRRKGLSIGFLPQYPKFFPWLTALEFTEMAAKLSGVDPKKARQQAQKTLEFVGLREAAGKKVGGFSGGMKQRLGLAQAMVHQPDLLLLDEPISSLDPSGRREVMELLKSLQGQTTILYSTHILNDAEEMTDQLLFLRKGNLVEQGSLAQVRSRYAQPQIRIRFENNDAAERFAHEAPWPAALEARAVVLPATAQGPVMQDVFRYLTVSDLSVLGVEQETASLEDIFLKVVAGP</sequence>
<comment type="caution">
    <text evidence="6">The sequence shown here is derived from an EMBL/GenBank/DDBJ whole genome shotgun (WGS) entry which is preliminary data.</text>
</comment>
<dbReference type="SUPFAM" id="SSF52540">
    <property type="entry name" value="P-loop containing nucleoside triphosphate hydrolases"/>
    <property type="match status" value="1"/>
</dbReference>
<dbReference type="InterPro" id="IPR025302">
    <property type="entry name" value="DrrA1/2-like_C"/>
</dbReference>